<protein>
    <submittedName>
        <fullName evidence="1">Uncharacterized protein</fullName>
    </submittedName>
</protein>
<proteinExistence type="predicted"/>
<dbReference type="EMBL" id="VBUT01000001">
    <property type="protein sequence ID" value="TLF82814.1"/>
    <property type="molecule type" value="Genomic_DNA"/>
</dbReference>
<evidence type="ECO:0000313" key="2">
    <source>
        <dbReference type="Proteomes" id="UP000306378"/>
    </source>
</evidence>
<evidence type="ECO:0000313" key="1">
    <source>
        <dbReference type="EMBL" id="TLF82814.1"/>
    </source>
</evidence>
<reference evidence="1 2" key="1">
    <citation type="submission" date="2019-05" db="EMBL/GenBank/DDBJ databases">
        <title>Genomes sequences of two Nocardia cyriacigeorgica environmental isolates, type strains Nocardia asteroides ATCC 19247 and Nocardia cyriacigeorgica DSM 44484.</title>
        <authorList>
            <person name="Vautrin F."/>
            <person name="Bergeron E."/>
            <person name="Dubost A."/>
            <person name="Abrouk D."/>
            <person name="Rodriguez Nava V."/>
            <person name="Pujic P."/>
        </authorList>
    </citation>
    <scope>NUCLEOTIDE SEQUENCE [LARGE SCALE GENOMIC DNA]</scope>
    <source>
        <strain evidence="1 2">EML 446</strain>
    </source>
</reference>
<comment type="caution">
    <text evidence="1">The sequence shown here is derived from an EMBL/GenBank/DDBJ whole genome shotgun (WGS) entry which is preliminary data.</text>
</comment>
<sequence>MVRRGVHGGDVAILHAVAGRHGYELVFTITLDVRPLVAAMVIAQHLGDHAASAVVVPTYEHAEPYRVLITEFADLVTPVRRYPRGHRWPESSGR</sequence>
<organism evidence="1 2">
    <name type="scientific">Nocardia cyriacigeorgica</name>
    <dbReference type="NCBI Taxonomy" id="135487"/>
    <lineage>
        <taxon>Bacteria</taxon>
        <taxon>Bacillati</taxon>
        <taxon>Actinomycetota</taxon>
        <taxon>Actinomycetes</taxon>
        <taxon>Mycobacteriales</taxon>
        <taxon>Nocardiaceae</taxon>
        <taxon>Nocardia</taxon>
    </lineage>
</organism>
<gene>
    <name evidence="1" type="ORF">FEK34_02860</name>
</gene>
<name>A0A5R8P1S3_9NOCA</name>
<dbReference type="Proteomes" id="UP000306378">
    <property type="component" value="Unassembled WGS sequence"/>
</dbReference>
<dbReference type="AlphaFoldDB" id="A0A5R8P1S3"/>
<accession>A0A5R8P1S3</accession>